<dbReference type="PROSITE" id="PS51257">
    <property type="entry name" value="PROKAR_LIPOPROTEIN"/>
    <property type="match status" value="1"/>
</dbReference>
<evidence type="ECO:0000313" key="2">
    <source>
        <dbReference type="Proteomes" id="UP001207408"/>
    </source>
</evidence>
<dbReference type="AlphaFoldDB" id="A0AAE3MBZ7"/>
<dbReference type="InterPro" id="IPR046144">
    <property type="entry name" value="DUF6146"/>
</dbReference>
<reference evidence="1" key="1">
    <citation type="submission" date="2022-10" db="EMBL/GenBank/DDBJ databases">
        <authorList>
            <person name="Yu W.X."/>
        </authorList>
    </citation>
    <scope>NUCLEOTIDE SEQUENCE</scope>
    <source>
        <strain evidence="1">D04</strain>
    </source>
</reference>
<organism evidence="1 2">
    <name type="scientific">Plebeiibacterium marinum</name>
    <dbReference type="NCBI Taxonomy" id="2992111"/>
    <lineage>
        <taxon>Bacteria</taxon>
        <taxon>Pseudomonadati</taxon>
        <taxon>Bacteroidota</taxon>
        <taxon>Bacteroidia</taxon>
        <taxon>Marinilabiliales</taxon>
        <taxon>Marinilabiliaceae</taxon>
        <taxon>Plebeiibacterium</taxon>
    </lineage>
</organism>
<dbReference type="Proteomes" id="UP001207408">
    <property type="component" value="Unassembled WGS sequence"/>
</dbReference>
<proteinExistence type="predicted"/>
<dbReference type="RefSeq" id="WP_301197583.1">
    <property type="nucleotide sequence ID" value="NZ_JAPDPI010000002.1"/>
</dbReference>
<evidence type="ECO:0000313" key="1">
    <source>
        <dbReference type="EMBL" id="MCW3804362.1"/>
    </source>
</evidence>
<dbReference type="Pfam" id="PF19643">
    <property type="entry name" value="DUF6146"/>
    <property type="match status" value="1"/>
</dbReference>
<keyword evidence="2" id="KW-1185">Reference proteome</keyword>
<protein>
    <submittedName>
        <fullName evidence="1">DUF6146 family protein</fullName>
    </submittedName>
</protein>
<accession>A0AAE3MBZ7</accession>
<name>A0AAE3MBZ7_9BACT</name>
<sequence length="137" mass="16784">MKTSVIIIALTALLLSCQTKQFVSDKNNTLPQINQAKEDSVQYELIIYDIKFDTYLATRPPMEFFSQQYYETWNYQYVTEWNIRHLNPTRYGDFFETHIEYYQHMDYGLELNYKLYYYFLFIEKEYGIKLIRRAKNQ</sequence>
<comment type="caution">
    <text evidence="1">The sequence shown here is derived from an EMBL/GenBank/DDBJ whole genome shotgun (WGS) entry which is preliminary data.</text>
</comment>
<dbReference type="EMBL" id="JAPDPI010000002">
    <property type="protein sequence ID" value="MCW3804362.1"/>
    <property type="molecule type" value="Genomic_DNA"/>
</dbReference>
<gene>
    <name evidence="1" type="ORF">OM074_01930</name>
</gene>